<dbReference type="InterPro" id="IPR032780">
    <property type="entry name" value="DNA_pol3_delt_C"/>
</dbReference>
<protein>
    <recommendedName>
        <fullName evidence="2 10">DNA polymerase III subunit delta</fullName>
        <ecNumber evidence="1 10">2.7.7.7</ecNumber>
    </recommendedName>
</protein>
<dbReference type="SUPFAM" id="SSF48019">
    <property type="entry name" value="post-AAA+ oligomerization domain-like"/>
    <property type="match status" value="1"/>
</dbReference>
<dbReference type="PANTHER" id="PTHR34388:SF1">
    <property type="entry name" value="DNA POLYMERASE III SUBUNIT DELTA"/>
    <property type="match status" value="1"/>
</dbReference>
<evidence type="ECO:0000259" key="12">
    <source>
        <dbReference type="Pfam" id="PF14840"/>
    </source>
</evidence>
<dbReference type="PANTHER" id="PTHR34388">
    <property type="entry name" value="DNA POLYMERASE III SUBUNIT DELTA"/>
    <property type="match status" value="1"/>
</dbReference>
<dbReference type="AlphaFoldDB" id="A0A7H1AYT4"/>
<evidence type="ECO:0000259" key="11">
    <source>
        <dbReference type="Pfam" id="PF06144"/>
    </source>
</evidence>
<evidence type="ECO:0000256" key="7">
    <source>
        <dbReference type="ARBA" id="ARBA00026073"/>
    </source>
</evidence>
<reference evidence="13 14" key="1">
    <citation type="submission" date="2020-09" db="EMBL/GenBank/DDBJ databases">
        <title>Genome sequence of the banana aphid, Pentalonia nigronervosa Coquerel (Hemiptera: Aphididae) and its symbionts.</title>
        <authorList>
            <person name="Mathers T.C."/>
            <person name="Mugford S.T."/>
            <person name="Hogenhout S.A."/>
            <person name="Tripathi L."/>
        </authorList>
    </citation>
    <scope>NUCLEOTIDE SEQUENCE [LARGE SCALE GENOMIC DNA]</scope>
    <source>
        <strain evidence="13">Ba4</strain>
    </source>
</reference>
<dbReference type="GO" id="GO:0003677">
    <property type="term" value="F:DNA binding"/>
    <property type="evidence" value="ECO:0007669"/>
    <property type="project" value="InterPro"/>
</dbReference>
<dbReference type="Gene3D" id="1.20.272.10">
    <property type="match status" value="1"/>
</dbReference>
<dbReference type="GO" id="GO:0003887">
    <property type="term" value="F:DNA-directed DNA polymerase activity"/>
    <property type="evidence" value="ECO:0007669"/>
    <property type="project" value="UniProtKB-UniRule"/>
</dbReference>
<evidence type="ECO:0000256" key="10">
    <source>
        <dbReference type="NCBIfam" id="TIGR01128"/>
    </source>
</evidence>
<feature type="domain" description="DNA polymerase III subunit delta C-terminal" evidence="12">
    <location>
        <begin position="215"/>
        <end position="332"/>
    </location>
</feature>
<dbReference type="GO" id="GO:0006261">
    <property type="term" value="P:DNA-templated DNA replication"/>
    <property type="evidence" value="ECO:0007669"/>
    <property type="project" value="TreeGrafter"/>
</dbReference>
<dbReference type="Pfam" id="PF06144">
    <property type="entry name" value="DNA_pol3_delta"/>
    <property type="match status" value="1"/>
</dbReference>
<dbReference type="InterPro" id="IPR010372">
    <property type="entry name" value="DNA_pol3_delta_N"/>
</dbReference>
<sequence>MMYIYSEDLEKKLSKKINSFYVLVGKNLTLLNNNQDLIVQFAKKIGFQERIKINVSQHEDWEKIFNFYTQKTMFFKKSILIINFLISMSNTKTMKNIKKIFLMCNSDIIVIVKLNQLSQWFKINILSQTFQNNIDVVHCSTPHSTHLNNWIKYEIQKKNINIENTAITLLKKYYEGEIFFIYKILEILPMIWPNSLITRRHIKKIISNFSSFSAYHWINAIFNCDKKQALYILNIFHKKKYNALILIRALQKKLLTLIIEKRKKHFTNKKILKNKYVFNETRKHLKQIDQNQYHNIFFYAIKILVQIEIKIKKQYSYSIWMQLKKLTLILCTCKKTL</sequence>
<name>A0A7H1AYT4_9GAMM</name>
<dbReference type="EC" id="2.7.7.7" evidence="1 10"/>
<keyword evidence="3 13" id="KW-0808">Transferase</keyword>
<evidence type="ECO:0000256" key="3">
    <source>
        <dbReference type="ARBA" id="ARBA00022679"/>
    </source>
</evidence>
<keyword evidence="4 13" id="KW-0548">Nucleotidyltransferase</keyword>
<evidence type="ECO:0000256" key="6">
    <source>
        <dbReference type="ARBA" id="ARBA00022932"/>
    </source>
</evidence>
<dbReference type="Proteomes" id="UP000516346">
    <property type="component" value="Chromosome"/>
</dbReference>
<evidence type="ECO:0000256" key="2">
    <source>
        <dbReference type="ARBA" id="ARBA00017703"/>
    </source>
</evidence>
<gene>
    <name evidence="13" type="primary">holA</name>
    <name evidence="13" type="ORF">ICW73_01405</name>
</gene>
<evidence type="ECO:0000256" key="4">
    <source>
        <dbReference type="ARBA" id="ARBA00022695"/>
    </source>
</evidence>
<keyword evidence="5" id="KW-0235">DNA replication</keyword>
<evidence type="ECO:0000313" key="13">
    <source>
        <dbReference type="EMBL" id="QNS01639.1"/>
    </source>
</evidence>
<dbReference type="Pfam" id="PF14840">
    <property type="entry name" value="DNA_pol3_delt_C"/>
    <property type="match status" value="1"/>
</dbReference>
<keyword evidence="6" id="KW-0239">DNA-directed DNA polymerase</keyword>
<dbReference type="GO" id="GO:0009360">
    <property type="term" value="C:DNA polymerase III complex"/>
    <property type="evidence" value="ECO:0007669"/>
    <property type="project" value="UniProtKB-UniRule"/>
</dbReference>
<dbReference type="SUPFAM" id="SSF52540">
    <property type="entry name" value="P-loop containing nucleoside triphosphate hydrolases"/>
    <property type="match status" value="1"/>
</dbReference>
<dbReference type="NCBIfam" id="TIGR01128">
    <property type="entry name" value="holA"/>
    <property type="match status" value="1"/>
</dbReference>
<dbReference type="InterPro" id="IPR027417">
    <property type="entry name" value="P-loop_NTPase"/>
</dbReference>
<comment type="similarity">
    <text evidence="8">Belongs to the DNA polymerase HolA subunit family.</text>
</comment>
<evidence type="ECO:0000256" key="9">
    <source>
        <dbReference type="ARBA" id="ARBA00049244"/>
    </source>
</evidence>
<dbReference type="InterPro" id="IPR008921">
    <property type="entry name" value="DNA_pol3_clamp-load_cplx_C"/>
</dbReference>
<evidence type="ECO:0000256" key="1">
    <source>
        <dbReference type="ARBA" id="ARBA00012417"/>
    </source>
</evidence>
<organism evidence="13 14">
    <name type="scientific">Buchnera aphidicola</name>
    <name type="common">Pentalonia nigronervosa</name>
    <dbReference type="NCBI Taxonomy" id="1309793"/>
    <lineage>
        <taxon>Bacteria</taxon>
        <taxon>Pseudomonadati</taxon>
        <taxon>Pseudomonadota</taxon>
        <taxon>Gammaproteobacteria</taxon>
        <taxon>Enterobacterales</taxon>
        <taxon>Erwiniaceae</taxon>
        <taxon>Buchnera</taxon>
    </lineage>
</organism>
<dbReference type="EMBL" id="CP061275">
    <property type="protein sequence ID" value="QNS01639.1"/>
    <property type="molecule type" value="Genomic_DNA"/>
</dbReference>
<evidence type="ECO:0000256" key="5">
    <source>
        <dbReference type="ARBA" id="ARBA00022705"/>
    </source>
</evidence>
<comment type="subunit">
    <text evidence="7">DNA polymerase III contains a core (composed of alpha, epsilon and theta chains) that associates with a tau subunit. This core dimerizes to form the POLIII' complex. PolIII' associates with the gamma complex (composed of gamma, delta, delta', psi and chi chains) and with the beta chain to form the complete DNA polymerase III complex.</text>
</comment>
<dbReference type="InterPro" id="IPR005790">
    <property type="entry name" value="DNA_polIII_delta"/>
</dbReference>
<evidence type="ECO:0000256" key="8">
    <source>
        <dbReference type="ARBA" id="ARBA00034754"/>
    </source>
</evidence>
<accession>A0A7H1AYT4</accession>
<dbReference type="Gene3D" id="1.10.8.60">
    <property type="match status" value="1"/>
</dbReference>
<dbReference type="Gene3D" id="3.40.50.300">
    <property type="entry name" value="P-loop containing nucleotide triphosphate hydrolases"/>
    <property type="match status" value="1"/>
</dbReference>
<feature type="domain" description="DNA polymerase III delta N-terminal" evidence="11">
    <location>
        <begin position="21"/>
        <end position="139"/>
    </location>
</feature>
<comment type="catalytic activity">
    <reaction evidence="9">
        <text>DNA(n) + a 2'-deoxyribonucleoside 5'-triphosphate = DNA(n+1) + diphosphate</text>
        <dbReference type="Rhea" id="RHEA:22508"/>
        <dbReference type="Rhea" id="RHEA-COMP:17339"/>
        <dbReference type="Rhea" id="RHEA-COMP:17340"/>
        <dbReference type="ChEBI" id="CHEBI:33019"/>
        <dbReference type="ChEBI" id="CHEBI:61560"/>
        <dbReference type="ChEBI" id="CHEBI:173112"/>
        <dbReference type="EC" id="2.7.7.7"/>
    </reaction>
</comment>
<proteinExistence type="inferred from homology"/>
<evidence type="ECO:0000313" key="14">
    <source>
        <dbReference type="Proteomes" id="UP000516346"/>
    </source>
</evidence>